<gene>
    <name evidence="5" type="ORF">TEOVI_000257400</name>
</gene>
<feature type="region of interest" description="Disordered" evidence="3">
    <location>
        <begin position="1177"/>
        <end position="1225"/>
    </location>
</feature>
<proteinExistence type="predicted"/>
<dbReference type="InterPro" id="IPR036322">
    <property type="entry name" value="WD40_repeat_dom_sf"/>
</dbReference>
<dbReference type="InterPro" id="IPR018247">
    <property type="entry name" value="EF_Hand_1_Ca_BS"/>
</dbReference>
<feature type="compositionally biased region" description="Low complexity" evidence="3">
    <location>
        <begin position="1202"/>
        <end position="1219"/>
    </location>
</feature>
<dbReference type="Gene3D" id="2.130.10.10">
    <property type="entry name" value="YVTN repeat-like/Quinoprotein amine dehydrogenase"/>
    <property type="match status" value="3"/>
</dbReference>
<dbReference type="Proteomes" id="UP000195570">
    <property type="component" value="Unassembled WGS sequence"/>
</dbReference>
<dbReference type="InterPro" id="IPR001680">
    <property type="entry name" value="WD40_rpt"/>
</dbReference>
<keyword evidence="2" id="KW-0853">WD repeat</keyword>
<dbReference type="GO" id="GO:0007019">
    <property type="term" value="P:microtubule depolymerization"/>
    <property type="evidence" value="ECO:0007669"/>
    <property type="project" value="TreeGrafter"/>
</dbReference>
<feature type="compositionally biased region" description="Polar residues" evidence="3">
    <location>
        <begin position="1837"/>
        <end position="1854"/>
    </location>
</feature>
<accession>A0A1G4IFQ4</accession>
<evidence type="ECO:0000256" key="1">
    <source>
        <dbReference type="ARBA" id="ARBA00022837"/>
    </source>
</evidence>
<organism evidence="5 6">
    <name type="scientific">Trypanosoma equiperdum</name>
    <dbReference type="NCBI Taxonomy" id="5694"/>
    <lineage>
        <taxon>Eukaryota</taxon>
        <taxon>Discoba</taxon>
        <taxon>Euglenozoa</taxon>
        <taxon>Kinetoplastea</taxon>
        <taxon>Metakinetoplastina</taxon>
        <taxon>Trypanosomatida</taxon>
        <taxon>Trypanosomatidae</taxon>
        <taxon>Trypanosoma</taxon>
    </lineage>
</organism>
<sequence>MDITNSISFEEATSVAYAQRTAGNLPEVGKEDGKVVSAYVRLLERERKKREEANTKIVSQRGSCTFEFSGSVAREDDICNTRKLSEPLAPLPVLARMRLAFDLHEWRHQMKRNPVLDFAGSYSYERNSKEEVAAMFRYKQQCAELQKNLSEARADDLSPDVGIRNKCTLTSLLSTSPPGMTLADFERDIVEPFFDALFPPIVSQKQPQVEGFDALTWHGMGSDHMQFLSGNRNLSRLTYQRLNQSHVEAAENLFRTIDADGDGLVTWDELSTYILECGERSLVKGDASARRKRGKSGRTSPDEEKEKSVDYVGRILDLTTVPANTTLWQKRYPLVRFLYHTEAISHIVFIDHGRRYVTAAWDGLVKLWRTDPRLANAQGKPAIVHERNLLAAGVPILDMSCSPQSLGNVEMLVVLTIDCSVTLVRAGTAEVVKTFLGRHSVPTLPVELQNGLPKTPSCLRGGTPEESLDLLCTVDVTQLQDEDPSRVMRPEYKVRAYRRDALDILFTDVSRYFTGLGIIAPTYEHLERPQPVKTDFLSRFGVCGASSLGYRSRPATRCERPRCGTREEVVTPETTQDTGNSLESTRWVHCGSRGDGHVFEGVGSERSNRKPTPGHCASDYTDEGVAWFSRCVALANYVKFSSTSLLPTGPLMLIGFSSGVLQFYPLRAHWFDVFGQTETRLEPPESHEPLLTLKLHRAAIVKIVVSVESDIVMTVSDDCTVGVRHLSRVEVPFMTLGETVAPTGAVKLGSTGSTSLWLSQNHGHRKRITCATFHAGRAILVTGSLDRTVIFWVPSSPRPLHRLELSEFRKSATSGYPVDVAFMQPPLRPLMLMAADSKRVLYFFDVDTYQCVCVVSDDSAASLRFGEMLCARYDAVQDRLILGGYYPRVWNPKQTDDYPAGYLGHRKPVVNLVHQRKWDIWFSADEEVIIVWRPAVTEVRLGVRKAAVMFPPDTEQSQQPDESDPQLEESSASDANAHWKITTVVERSWVVDGGICCISVEQTESAHVFVALEHCRCIKEYNGLNGTLVRTFTFPSGVNELSSMACGVMEGKGTLRQSVSLLSATFEKERSLDGTTALYLLPGKSSESLSALGDNTIEAHRQIITDRVGVAAAIIYETLGIVIVGHRGGISTTPVDEVTKCPIPCTRLTDTSQHKSEGKRSIRASVSESFKRRFVGDKQQIHVSQRSSTTNALHSDSDSSDLDASARTSTRASSQKSSKFPATTDARDCQSVQTSCENTVVPAPLDLVALLPGPLVQDPVNYTREFMQKRERYLNCNEPTRVTAPSNPSNTHAENKYDVLLDDGSESVQRKSEELPPLLLFSRDFDEFLPASKRDCGFLLSEQFANLGFVSHIVPVGTTGYIVTGSDDGVIQIWNGRRRAESFRFRVTYELDAITAMEVSRDGVYIAVSDHRGHMALLDVSNINWTISSPWETEGSMHEGVILLRRWRAHKNNLTAVRFIRKTSFLASTTSEAELSPFPAESLTEASKGEGQSVRVNTFNATAPFVDRHTAVFLCASCDDGYVYVWSVLVPSVSFGNPSECTVSCIGYFGGNSEVPPKMPSLKHNPCSFEVLDVVRKEYVQKRLFPCVRELFDNRQVEAAITRAAEIVKEDMLGVRFRGGLPSAPHGALLFGTRTMSRIGLKRSGDISPRASIFWSDQSTKTDMQQGSGSGYPPSYALAFRDEFHGEHDLPALLKRLFDEVVGREFKTHVPSPISRKDSALISPHRGVFARRRTRTDTICETPREAYGVTVLHSTPQAPALREESAALSDTFSAAHRIAEAAFSCNPAFGPAGIAPVVPSMLATPLVLPNRGSSIFASEEKEKQSPVVCVPQVSRKAMSSSTERSGRDTGTTVVNMPPNCNLPPSSVYLGLLAGTVDAWVLQPEIVVRGATCAPLPRRRCSPAAGTHKSQAKKGSSPRGGSPVKNEFSFNAVPSSKAIRDHVEREKWRGVMTLLGPGSDDGSSSGRKGLQPIRGQMPSPFPVASSDHPRTRTYSSCFTVGGASTSSSKKPKRKSEQEERLRVMKTLMSWNTCPVPKVTGGKGIVSTVRPPNCKPVYEGSLLSYSDSSVASMTLPALIPPFMNVTRNVRTPSIDTSPQVKSLMTVLEEEKDVMTAVLTAALQEKEQLLLRSNTNPSKLPAIQRAQSIMGGHM</sequence>
<evidence type="ECO:0000313" key="5">
    <source>
        <dbReference type="EMBL" id="SCU70994.1"/>
    </source>
</evidence>
<dbReference type="SMART" id="SM00320">
    <property type="entry name" value="WD40"/>
    <property type="match status" value="6"/>
</dbReference>
<dbReference type="GeneID" id="92376514"/>
<feature type="region of interest" description="Disordered" evidence="3">
    <location>
        <begin position="951"/>
        <end position="973"/>
    </location>
</feature>
<feature type="repeat" description="WD" evidence="2">
    <location>
        <begin position="1361"/>
        <end position="1375"/>
    </location>
</feature>
<reference evidence="5" key="1">
    <citation type="submission" date="2016-09" db="EMBL/GenBank/DDBJ databases">
        <authorList>
            <person name="Hebert L."/>
            <person name="Moumen B."/>
        </authorList>
    </citation>
    <scope>NUCLEOTIDE SEQUENCE [LARGE SCALE GENOMIC DNA]</scope>
    <source>
        <strain evidence="5">OVI</strain>
    </source>
</reference>
<dbReference type="PANTHER" id="PTHR19845:SF0">
    <property type="entry name" value="KATANIN P80 WD40 REPEAT-CONTAINING SUBUNIT B1"/>
    <property type="match status" value="1"/>
</dbReference>
<dbReference type="GO" id="GO:0005509">
    <property type="term" value="F:calcium ion binding"/>
    <property type="evidence" value="ECO:0007669"/>
    <property type="project" value="InterPro"/>
</dbReference>
<feature type="region of interest" description="Disordered" evidence="3">
    <location>
        <begin position="286"/>
        <end position="306"/>
    </location>
</feature>
<feature type="region of interest" description="Disordered" evidence="3">
    <location>
        <begin position="1833"/>
        <end position="1857"/>
    </location>
</feature>
<dbReference type="GO" id="GO:0008352">
    <property type="term" value="C:katanin complex"/>
    <property type="evidence" value="ECO:0007669"/>
    <property type="project" value="TreeGrafter"/>
</dbReference>
<dbReference type="PANTHER" id="PTHR19845">
    <property type="entry name" value="KATANIN P80 SUBUNIT"/>
    <property type="match status" value="1"/>
</dbReference>
<dbReference type="SUPFAM" id="SSF47473">
    <property type="entry name" value="EF-hand"/>
    <property type="match status" value="1"/>
</dbReference>
<feature type="region of interest" description="Disordered" evidence="3">
    <location>
        <begin position="1896"/>
        <end position="1928"/>
    </location>
</feature>
<dbReference type="InterPro" id="IPR002048">
    <property type="entry name" value="EF_hand_dom"/>
</dbReference>
<dbReference type="VEuPathDB" id="TriTrypDB:TEOVI_000257400"/>
<feature type="repeat" description="WD" evidence="2">
    <location>
        <begin position="337"/>
        <end position="368"/>
    </location>
</feature>
<feature type="repeat" description="WD" evidence="2">
    <location>
        <begin position="761"/>
        <end position="792"/>
    </location>
</feature>
<keyword evidence="1" id="KW-0106">Calcium</keyword>
<dbReference type="RefSeq" id="XP_067081728.1">
    <property type="nucleotide sequence ID" value="XM_067225627.1"/>
</dbReference>
<dbReference type="PROSITE" id="PS50294">
    <property type="entry name" value="WD_REPEATS_REGION"/>
    <property type="match status" value="1"/>
</dbReference>
<dbReference type="SUPFAM" id="SSF50978">
    <property type="entry name" value="WD40 repeat-like"/>
    <property type="match status" value="1"/>
</dbReference>
<feature type="region of interest" description="Disordered" evidence="3">
    <location>
        <begin position="1953"/>
        <end position="2018"/>
    </location>
</feature>
<feature type="domain" description="EF-hand" evidence="4">
    <location>
        <begin position="245"/>
        <end position="280"/>
    </location>
</feature>
<evidence type="ECO:0000256" key="2">
    <source>
        <dbReference type="PROSITE-ProRule" id="PRU00221"/>
    </source>
</evidence>
<feature type="compositionally biased region" description="Low complexity" evidence="3">
    <location>
        <begin position="1955"/>
        <end position="1965"/>
    </location>
</feature>
<dbReference type="SUPFAM" id="SSF101908">
    <property type="entry name" value="Putative isomerase YbhE"/>
    <property type="match status" value="1"/>
</dbReference>
<comment type="caution">
    <text evidence="5">The sequence shown here is derived from an EMBL/GenBank/DDBJ whole genome shotgun (WGS) entry which is preliminary data.</text>
</comment>
<dbReference type="PROSITE" id="PS50082">
    <property type="entry name" value="WD_REPEATS_2"/>
    <property type="match status" value="3"/>
</dbReference>
<dbReference type="Pfam" id="PF00400">
    <property type="entry name" value="WD40"/>
    <property type="match status" value="2"/>
</dbReference>
<dbReference type="InterPro" id="IPR015943">
    <property type="entry name" value="WD40/YVTN_repeat-like_dom_sf"/>
</dbReference>
<dbReference type="InterPro" id="IPR011992">
    <property type="entry name" value="EF-hand-dom_pair"/>
</dbReference>
<name>A0A1G4IFQ4_TRYEQ</name>
<feature type="compositionally biased region" description="Polar residues" evidence="3">
    <location>
        <begin position="1181"/>
        <end position="1191"/>
    </location>
</feature>
<evidence type="ECO:0000259" key="4">
    <source>
        <dbReference type="PROSITE" id="PS50222"/>
    </source>
</evidence>
<evidence type="ECO:0000256" key="3">
    <source>
        <dbReference type="SAM" id="MobiDB-lite"/>
    </source>
</evidence>
<dbReference type="PROSITE" id="PS50222">
    <property type="entry name" value="EF_HAND_2"/>
    <property type="match status" value="1"/>
</dbReference>
<keyword evidence="6" id="KW-1185">Reference proteome</keyword>
<evidence type="ECO:0000313" key="6">
    <source>
        <dbReference type="Proteomes" id="UP000195570"/>
    </source>
</evidence>
<dbReference type="EMBL" id="CZPT02001548">
    <property type="protein sequence ID" value="SCU70994.1"/>
    <property type="molecule type" value="Genomic_DNA"/>
</dbReference>
<protein>
    <submittedName>
        <fullName evidence="5">WD domain, G-beta repeat, putative</fullName>
    </submittedName>
</protein>
<dbReference type="PROSITE" id="PS00018">
    <property type="entry name" value="EF_HAND_1"/>
    <property type="match status" value="1"/>
</dbReference>